<name>A0AAP0LY29_9ROSI</name>
<evidence type="ECO:0000256" key="1">
    <source>
        <dbReference type="SAM" id="MobiDB-lite"/>
    </source>
</evidence>
<keyword evidence="4" id="KW-1185">Reference proteome</keyword>
<evidence type="ECO:0000313" key="3">
    <source>
        <dbReference type="EMBL" id="KAK9183300.1"/>
    </source>
</evidence>
<gene>
    <name evidence="3" type="ORF">WN944_026451</name>
</gene>
<comment type="caution">
    <text evidence="3">The sequence shown here is derived from an EMBL/GenBank/DDBJ whole genome shotgun (WGS) entry which is preliminary data.</text>
</comment>
<organism evidence="3 4">
    <name type="scientific">Citrus x changshan-huyou</name>
    <dbReference type="NCBI Taxonomy" id="2935761"/>
    <lineage>
        <taxon>Eukaryota</taxon>
        <taxon>Viridiplantae</taxon>
        <taxon>Streptophyta</taxon>
        <taxon>Embryophyta</taxon>
        <taxon>Tracheophyta</taxon>
        <taxon>Spermatophyta</taxon>
        <taxon>Magnoliopsida</taxon>
        <taxon>eudicotyledons</taxon>
        <taxon>Gunneridae</taxon>
        <taxon>Pentapetalae</taxon>
        <taxon>rosids</taxon>
        <taxon>malvids</taxon>
        <taxon>Sapindales</taxon>
        <taxon>Rutaceae</taxon>
        <taxon>Aurantioideae</taxon>
        <taxon>Citrus</taxon>
    </lineage>
</organism>
<dbReference type="EMBL" id="JBCGBO010000024">
    <property type="protein sequence ID" value="KAK9183300.1"/>
    <property type="molecule type" value="Genomic_DNA"/>
</dbReference>
<dbReference type="GO" id="GO:0004672">
    <property type="term" value="F:protein kinase activity"/>
    <property type="evidence" value="ECO:0007669"/>
    <property type="project" value="InterPro"/>
</dbReference>
<accession>A0AAP0LY29</accession>
<evidence type="ECO:0000313" key="4">
    <source>
        <dbReference type="Proteomes" id="UP001428341"/>
    </source>
</evidence>
<feature type="region of interest" description="Disordered" evidence="1">
    <location>
        <begin position="1"/>
        <end position="20"/>
    </location>
</feature>
<protein>
    <recommendedName>
        <fullName evidence="2">Serine-threonine/tyrosine-protein kinase catalytic domain-containing protein</fullName>
    </recommendedName>
</protein>
<dbReference type="InterPro" id="IPR001245">
    <property type="entry name" value="Ser-Thr/Tyr_kinase_cat_dom"/>
</dbReference>
<proteinExistence type="predicted"/>
<dbReference type="Gene3D" id="1.10.510.10">
    <property type="entry name" value="Transferase(Phosphotransferase) domain 1"/>
    <property type="match status" value="1"/>
</dbReference>
<feature type="domain" description="Serine-threonine/tyrosine-protein kinase catalytic" evidence="2">
    <location>
        <begin position="35"/>
        <end position="66"/>
    </location>
</feature>
<sequence>MKLRLLDHDPPPPLLLDHDPSPPRLLDHELSPMIFQVDVYSFGMAVWEIITGEEPYANMHCGAIIASLPCFADVRFAKGVTYTPPWGLSVLAEVCPTIAQEDTRSRSDTTNVITQPRPDKILSALGFNKARTGLFLGRPYTPKRVLPIKVWITPYKSSISPVLYRCGIRLGCYS</sequence>
<evidence type="ECO:0000259" key="2">
    <source>
        <dbReference type="Pfam" id="PF07714"/>
    </source>
</evidence>
<dbReference type="Proteomes" id="UP001428341">
    <property type="component" value="Unassembled WGS sequence"/>
</dbReference>
<dbReference type="Pfam" id="PF07714">
    <property type="entry name" value="PK_Tyr_Ser-Thr"/>
    <property type="match status" value="1"/>
</dbReference>
<dbReference type="AlphaFoldDB" id="A0AAP0LY29"/>
<dbReference type="SUPFAM" id="SSF56112">
    <property type="entry name" value="Protein kinase-like (PK-like)"/>
    <property type="match status" value="1"/>
</dbReference>
<reference evidence="3 4" key="1">
    <citation type="submission" date="2024-05" db="EMBL/GenBank/DDBJ databases">
        <title>Haplotype-resolved chromosome-level genome assembly of Huyou (Citrus changshanensis).</title>
        <authorList>
            <person name="Miao C."/>
            <person name="Chen W."/>
            <person name="Wu Y."/>
            <person name="Wang L."/>
            <person name="Zhao S."/>
            <person name="Grierson D."/>
            <person name="Xu C."/>
            <person name="Chen K."/>
        </authorList>
    </citation>
    <scope>NUCLEOTIDE SEQUENCE [LARGE SCALE GENOMIC DNA]</scope>
    <source>
        <strain evidence="3">01-14</strain>
        <tissue evidence="3">Leaf</tissue>
    </source>
</reference>
<dbReference type="InterPro" id="IPR011009">
    <property type="entry name" value="Kinase-like_dom_sf"/>
</dbReference>